<dbReference type="FunFam" id="3.30.460.10:FF:000046">
    <property type="entry name" value="PAP/OAS1 substrate-binding domain superfamily"/>
    <property type="match status" value="1"/>
</dbReference>
<dbReference type="PANTHER" id="PTHR45979:SF30">
    <property type="entry name" value="NUCLEOTIDYLTRANSFERASE"/>
    <property type="match status" value="1"/>
</dbReference>
<feature type="compositionally biased region" description="Basic and acidic residues" evidence="1">
    <location>
        <begin position="1148"/>
        <end position="1161"/>
    </location>
</feature>
<accession>A0AAN7MC29</accession>
<dbReference type="CDD" id="cd05402">
    <property type="entry name" value="NT_PAP_TUTase"/>
    <property type="match status" value="1"/>
</dbReference>
<feature type="region of interest" description="Disordered" evidence="1">
    <location>
        <begin position="828"/>
        <end position="906"/>
    </location>
</feature>
<feature type="compositionally biased region" description="Polar residues" evidence="1">
    <location>
        <begin position="1162"/>
        <end position="1172"/>
    </location>
</feature>
<feature type="compositionally biased region" description="Polar residues" evidence="1">
    <location>
        <begin position="886"/>
        <end position="906"/>
    </location>
</feature>
<feature type="region of interest" description="Disordered" evidence="1">
    <location>
        <begin position="1127"/>
        <end position="1228"/>
    </location>
</feature>
<feature type="compositionally biased region" description="Polar residues" evidence="1">
    <location>
        <begin position="1217"/>
        <end position="1228"/>
    </location>
</feature>
<gene>
    <name evidence="4" type="ORF">SAY86_012117</name>
</gene>
<dbReference type="Pfam" id="PF22600">
    <property type="entry name" value="MTPAP-like_central"/>
    <property type="match status" value="1"/>
</dbReference>
<feature type="region of interest" description="Disordered" evidence="1">
    <location>
        <begin position="438"/>
        <end position="467"/>
    </location>
</feature>
<comment type="caution">
    <text evidence="4">The sequence shown here is derived from an EMBL/GenBank/DDBJ whole genome shotgun (WGS) entry which is preliminary data.</text>
</comment>
<dbReference type="SUPFAM" id="SSF81631">
    <property type="entry name" value="PAP/OAS1 substrate-binding domain"/>
    <property type="match status" value="1"/>
</dbReference>
<dbReference type="Gene3D" id="3.30.460.10">
    <property type="entry name" value="Beta Polymerase, domain 2"/>
    <property type="match status" value="1"/>
</dbReference>
<feature type="domain" description="PAP/OAS1 substrate-binding-related" evidence="3">
    <location>
        <begin position="177"/>
        <end position="369"/>
    </location>
</feature>
<dbReference type="InterPro" id="IPR054708">
    <property type="entry name" value="MTPAP-like_central"/>
</dbReference>
<name>A0AAN7MC29_TRANT</name>
<evidence type="ECO:0000313" key="5">
    <source>
        <dbReference type="Proteomes" id="UP001346149"/>
    </source>
</evidence>
<evidence type="ECO:0000259" key="3">
    <source>
        <dbReference type="Pfam" id="PF26180"/>
    </source>
</evidence>
<evidence type="ECO:0000313" key="4">
    <source>
        <dbReference type="EMBL" id="KAK4794123.1"/>
    </source>
</evidence>
<feature type="compositionally biased region" description="Polar residues" evidence="1">
    <location>
        <begin position="975"/>
        <end position="987"/>
    </location>
</feature>
<sequence length="1329" mass="147922">MGKHEVRVQPPTGFLPNGLLPGEDAAVGQELDLERWSKAEERTAELIACIQPNPPSEERRNAVVDYVQRLIMKCSPCQVFTFGSVPLKTYLPDGDIDLTAFSKNQNLKDSWAHQVRDILEGEEKNENAEFCVKEVQYIQAEVKIVKCLVENIVVDISFDQLGGLSTLCFLEEVDNLINQEHLFKRSIILIKSWCYYESRILGAHHGLISTYALEILVLYIFHVYNKKFVGPLEVLYRFLEFFSKFDWGNFCLSLWGPVPLSSLPDMTAEPPRKDNGDLLLCKRFLDTCTSAYTIFPSGQENQGQTFISKHFNVIDPLRLNNNLGRSVNRGNFFRIRGAFTFGAKKLAHLLYCPKDRLLSEIDEFFINTWDRHGSGYRPDASRIDLRLSRLSNTEKLDVSEKLRGSSGSRRAEISPGRVSQAEVTHGSRLNHPFERMARSTNASLSRTRQKNHGKNMYSSRMDHSREERIYKQDYNPERYQRSSRADGSVNDIQGRYLFARTQSSPELSDSFTEGSSLGRHIRVPEGGKNQSNSARLDGNRRKILETDTVRLDAPSPDDSSIRSHTPSLQTIDATLADSTSVSNSYQEEDSQLGVEGEEFTSVSGAQIMHQDAQVLMNTLASSQAHAFNDQVHLSANLSSGYLPPNLVFMGYDERNLVGMVPTNIPMIEPLWGTNMAFPHGFVAPPVAHYFPSVGMVTTAENLLDTEHQNLNPSAGPNTSEVDNSSWHGQDQGSARGSNIDNENSEALLPNGHHKPSTASSNKFIPSSRIASFVNYQSHQRSAVENHIITRDGHSEAFHQSGIENEDYLDDKFAANLRSNQSSYHSSVTSKISSENSWDGSSAKASISSREKGGKRGSSAVSSTVYGKNKSMPEHHFSPIEDDRRNWNPTLRGTEITSPGSQPVSSMQMTAKHPISGFESTHPGLLDSVTPLGSVLLGHGSQQKPGDNSGLFFYPTVPPVRILTMVPLYNFMNDTGSSEASTSQSNQEDGLDHSDFGQNFDSSGRVDHPEGINVPDKSSEQVAAAPVELSEHKSDILDSDFTSHLHNLHYGWICQNAQYTPPVYHYPVYLQGRMRWDGNPARPVAGNIGPFTQLMGYGSPKLVCTPYHPISNGPARMHHIDEMPRYRSGTGTYFPNPERHSFISRRPNYRSDRSDNYSERESNWNVGTKSRTSFGRGYSRNQVDKPSPRQERATQNYNQSERPGSSSHRHSSFASPYHSDNSPICSSAIQGGSSNLAQYGTRPLQTMGSITVSSNGPTIPPPVMFRPYDINHGTGYTRPLTAEQLEFGTLGAVGFKRINDMPKSSGPSLEEQIFHRGSASLPDLPSSPKL</sequence>
<dbReference type="Pfam" id="PF26180">
    <property type="entry name" value="PAP-OAS1"/>
    <property type="match status" value="1"/>
</dbReference>
<dbReference type="Proteomes" id="UP001346149">
    <property type="component" value="Unassembled WGS sequence"/>
</dbReference>
<dbReference type="EMBL" id="JAXQNO010000007">
    <property type="protein sequence ID" value="KAK4794123.1"/>
    <property type="molecule type" value="Genomic_DNA"/>
</dbReference>
<feature type="region of interest" description="Disordered" evidence="1">
    <location>
        <begin position="975"/>
        <end position="1026"/>
    </location>
</feature>
<evidence type="ECO:0008006" key="6">
    <source>
        <dbReference type="Google" id="ProtNLM"/>
    </source>
</evidence>
<feature type="compositionally biased region" description="Basic and acidic residues" evidence="1">
    <location>
        <begin position="870"/>
        <end position="885"/>
    </location>
</feature>
<dbReference type="SUPFAM" id="SSF81301">
    <property type="entry name" value="Nucleotidyltransferase"/>
    <property type="match status" value="1"/>
</dbReference>
<feature type="region of interest" description="Disordered" evidence="1">
    <location>
        <begin position="500"/>
        <end position="539"/>
    </location>
</feature>
<feature type="compositionally biased region" description="Polar residues" evidence="1">
    <location>
        <begin position="500"/>
        <end position="515"/>
    </location>
</feature>
<feature type="region of interest" description="Disordered" evidence="1">
    <location>
        <begin position="707"/>
        <end position="762"/>
    </location>
</feature>
<evidence type="ECO:0000256" key="1">
    <source>
        <dbReference type="SAM" id="MobiDB-lite"/>
    </source>
</evidence>
<proteinExistence type="predicted"/>
<feature type="compositionally biased region" description="Basic and acidic residues" evidence="1">
    <location>
        <begin position="1181"/>
        <end position="1191"/>
    </location>
</feature>
<dbReference type="PANTHER" id="PTHR45979">
    <property type="entry name" value="PAP/OAS1 SUBSTRATE-BINDING DOMAIN SUPERFAMILY"/>
    <property type="match status" value="1"/>
</dbReference>
<feature type="compositionally biased region" description="Polar residues" evidence="1">
    <location>
        <begin position="828"/>
        <end position="844"/>
    </location>
</feature>
<organism evidence="4 5">
    <name type="scientific">Trapa natans</name>
    <name type="common">Water chestnut</name>
    <dbReference type="NCBI Taxonomy" id="22666"/>
    <lineage>
        <taxon>Eukaryota</taxon>
        <taxon>Viridiplantae</taxon>
        <taxon>Streptophyta</taxon>
        <taxon>Embryophyta</taxon>
        <taxon>Tracheophyta</taxon>
        <taxon>Spermatophyta</taxon>
        <taxon>Magnoliopsida</taxon>
        <taxon>eudicotyledons</taxon>
        <taxon>Gunneridae</taxon>
        <taxon>Pentapetalae</taxon>
        <taxon>rosids</taxon>
        <taxon>malvids</taxon>
        <taxon>Myrtales</taxon>
        <taxon>Lythraceae</taxon>
        <taxon>Trapa</taxon>
    </lineage>
</organism>
<keyword evidence="5" id="KW-1185">Reference proteome</keyword>
<protein>
    <recommendedName>
        <fullName evidence="6">Polymerase nucleotidyl transferase domain-containing protein</fullName>
    </recommendedName>
</protein>
<feature type="compositionally biased region" description="Low complexity" evidence="1">
    <location>
        <begin position="1199"/>
        <end position="1215"/>
    </location>
</feature>
<dbReference type="Gene3D" id="1.10.1410.10">
    <property type="match status" value="1"/>
</dbReference>
<feature type="region of interest" description="Disordered" evidence="1">
    <location>
        <begin position="1300"/>
        <end position="1329"/>
    </location>
</feature>
<dbReference type="InterPro" id="IPR058920">
    <property type="entry name" value="PAP-OAS1-bd-rel"/>
</dbReference>
<feature type="compositionally biased region" description="Polar residues" evidence="1">
    <location>
        <begin position="708"/>
        <end position="741"/>
    </location>
</feature>
<feature type="region of interest" description="Disordered" evidence="1">
    <location>
        <begin position="398"/>
        <end position="425"/>
    </location>
</feature>
<reference evidence="4 5" key="1">
    <citation type="journal article" date="2023" name="Hortic Res">
        <title>Pangenome of water caltrop reveals structural variations and asymmetric subgenome divergence after allopolyploidization.</title>
        <authorList>
            <person name="Zhang X."/>
            <person name="Chen Y."/>
            <person name="Wang L."/>
            <person name="Yuan Y."/>
            <person name="Fang M."/>
            <person name="Shi L."/>
            <person name="Lu R."/>
            <person name="Comes H.P."/>
            <person name="Ma Y."/>
            <person name="Chen Y."/>
            <person name="Huang G."/>
            <person name="Zhou Y."/>
            <person name="Zheng Z."/>
            <person name="Qiu Y."/>
        </authorList>
    </citation>
    <scope>NUCLEOTIDE SEQUENCE [LARGE SCALE GENOMIC DNA]</scope>
    <source>
        <strain evidence="4">F231</strain>
    </source>
</reference>
<feature type="domain" description="Poly(A) RNA polymerase mitochondrial-like central palm" evidence="2">
    <location>
        <begin position="44"/>
        <end position="165"/>
    </location>
</feature>
<evidence type="ECO:0000259" key="2">
    <source>
        <dbReference type="Pfam" id="PF22600"/>
    </source>
</evidence>
<dbReference type="InterPro" id="IPR043519">
    <property type="entry name" value="NT_sf"/>
</dbReference>
<dbReference type="InterPro" id="IPR058921">
    <property type="entry name" value="PAP/OAS1-rel"/>
</dbReference>